<name>A0ABV5W1B8_9BACL</name>
<sequence>MSESALLRMLREAIGTSPTNARRHIIHFRNKSAYGRFVAALGKAGELFPVKGAIQPISIIHAISCTLKSGFPALRHPSIRFIEEDISIRVHFAQARPMQQAAALRHTGPSIPWGVRQIKSPEAWRETRGNRIRIGVIDTGVDYLHPDLRGRVSRGINLLNRSLLPTDDNGHGTHIAGTIAASNHDSGLVGVAPSAIIHPVKSFDHNGTAFVSDIVLGIDWCVRNRMHVINMSFGMKNRSKSLHDAVRNANKAGIAVVASSGNEGKQSAIDYPARFSQAISVGATAANKKIAPFSNRGKSIDLYAPGEKIKSTWLQHKYMELSGTSMATSHVSGVIALMLSVRPGLSPSEIKALLQKTSNPISGLKSRSHAKAGEIDAVRVLKHLSPP</sequence>
<keyword evidence="3" id="KW-0479">Metal-binding</keyword>
<dbReference type="EMBL" id="JBHMAG010000014">
    <property type="protein sequence ID" value="MFB9754354.1"/>
    <property type="molecule type" value="Genomic_DNA"/>
</dbReference>
<dbReference type="PROSITE" id="PS00136">
    <property type="entry name" value="SUBTILASE_ASP"/>
    <property type="match status" value="1"/>
</dbReference>
<dbReference type="PANTHER" id="PTHR43806">
    <property type="entry name" value="PEPTIDASE S8"/>
    <property type="match status" value="1"/>
</dbReference>
<dbReference type="InterPro" id="IPR015500">
    <property type="entry name" value="Peptidase_S8_subtilisin-rel"/>
</dbReference>
<evidence type="ECO:0000313" key="8">
    <source>
        <dbReference type="EMBL" id="MFB9754354.1"/>
    </source>
</evidence>
<gene>
    <name evidence="8" type="ORF">ACFFNY_22515</name>
</gene>
<keyword evidence="9" id="KW-1185">Reference proteome</keyword>
<dbReference type="SUPFAM" id="SSF52743">
    <property type="entry name" value="Subtilisin-like"/>
    <property type="match status" value="1"/>
</dbReference>
<accession>A0ABV5W1B8</accession>
<dbReference type="Gene3D" id="3.40.50.200">
    <property type="entry name" value="Peptidase S8/S53 domain"/>
    <property type="match status" value="1"/>
</dbReference>
<feature type="domain" description="Peptidase S8/S53" evidence="7">
    <location>
        <begin position="129"/>
        <end position="358"/>
    </location>
</feature>
<evidence type="ECO:0000256" key="6">
    <source>
        <dbReference type="PROSITE-ProRule" id="PRU01240"/>
    </source>
</evidence>
<dbReference type="RefSeq" id="WP_344913686.1">
    <property type="nucleotide sequence ID" value="NZ_BAAAYO010000013.1"/>
</dbReference>
<dbReference type="PROSITE" id="PS00137">
    <property type="entry name" value="SUBTILASE_HIS"/>
    <property type="match status" value="1"/>
</dbReference>
<evidence type="ECO:0000313" key="9">
    <source>
        <dbReference type="Proteomes" id="UP001589619"/>
    </source>
</evidence>
<dbReference type="PRINTS" id="PR00723">
    <property type="entry name" value="SUBTILISIN"/>
</dbReference>
<dbReference type="Proteomes" id="UP001589619">
    <property type="component" value="Unassembled WGS sequence"/>
</dbReference>
<feature type="active site" description="Charge relay system" evidence="6">
    <location>
        <position position="138"/>
    </location>
</feature>
<evidence type="ECO:0000259" key="7">
    <source>
        <dbReference type="Pfam" id="PF00082"/>
    </source>
</evidence>
<dbReference type="PANTHER" id="PTHR43806:SF11">
    <property type="entry name" value="CEREVISIN-RELATED"/>
    <property type="match status" value="1"/>
</dbReference>
<evidence type="ECO:0000256" key="2">
    <source>
        <dbReference type="ARBA" id="ARBA00022670"/>
    </source>
</evidence>
<protein>
    <submittedName>
        <fullName evidence="8">S8 family peptidase</fullName>
    </submittedName>
</protein>
<dbReference type="Pfam" id="PF00082">
    <property type="entry name" value="Peptidase_S8"/>
    <property type="match status" value="1"/>
</dbReference>
<dbReference type="PROSITE" id="PS51892">
    <property type="entry name" value="SUBTILASE"/>
    <property type="match status" value="1"/>
</dbReference>
<organism evidence="8 9">
    <name type="scientific">Paenibacillus hodogayensis</name>
    <dbReference type="NCBI Taxonomy" id="279208"/>
    <lineage>
        <taxon>Bacteria</taxon>
        <taxon>Bacillati</taxon>
        <taxon>Bacillota</taxon>
        <taxon>Bacilli</taxon>
        <taxon>Bacillales</taxon>
        <taxon>Paenibacillaceae</taxon>
        <taxon>Paenibacillus</taxon>
    </lineage>
</organism>
<comment type="similarity">
    <text evidence="1 6">Belongs to the peptidase S8 family.</text>
</comment>
<keyword evidence="2 6" id="KW-0645">Protease</keyword>
<dbReference type="InterPro" id="IPR000209">
    <property type="entry name" value="Peptidase_S8/S53_dom"/>
</dbReference>
<comment type="caution">
    <text evidence="8">The sequence shown here is derived from an EMBL/GenBank/DDBJ whole genome shotgun (WGS) entry which is preliminary data.</text>
</comment>
<evidence type="ECO:0000256" key="1">
    <source>
        <dbReference type="ARBA" id="ARBA00011073"/>
    </source>
</evidence>
<feature type="active site" description="Charge relay system" evidence="6">
    <location>
        <position position="171"/>
    </location>
</feature>
<dbReference type="InterPro" id="IPR022398">
    <property type="entry name" value="Peptidase_S8_His-AS"/>
</dbReference>
<keyword evidence="4 6" id="KW-0378">Hydrolase</keyword>
<feature type="active site" description="Charge relay system" evidence="6">
    <location>
        <position position="325"/>
    </location>
</feature>
<evidence type="ECO:0000256" key="3">
    <source>
        <dbReference type="ARBA" id="ARBA00022723"/>
    </source>
</evidence>
<keyword evidence="5 6" id="KW-0720">Serine protease</keyword>
<evidence type="ECO:0000256" key="5">
    <source>
        <dbReference type="ARBA" id="ARBA00022825"/>
    </source>
</evidence>
<proteinExistence type="inferred from homology"/>
<dbReference type="CDD" id="cd07477">
    <property type="entry name" value="Peptidases_S8_Subtilisin_subset"/>
    <property type="match status" value="1"/>
</dbReference>
<dbReference type="InterPro" id="IPR023827">
    <property type="entry name" value="Peptidase_S8_Asp-AS"/>
</dbReference>
<evidence type="ECO:0000256" key="4">
    <source>
        <dbReference type="ARBA" id="ARBA00022801"/>
    </source>
</evidence>
<dbReference type="InterPro" id="IPR050131">
    <property type="entry name" value="Peptidase_S8_subtilisin-like"/>
</dbReference>
<reference evidence="8 9" key="1">
    <citation type="submission" date="2024-09" db="EMBL/GenBank/DDBJ databases">
        <authorList>
            <person name="Sun Q."/>
            <person name="Mori K."/>
        </authorList>
    </citation>
    <scope>NUCLEOTIDE SEQUENCE [LARGE SCALE GENOMIC DNA]</scope>
    <source>
        <strain evidence="8 9">JCM 12520</strain>
    </source>
</reference>
<dbReference type="InterPro" id="IPR034202">
    <property type="entry name" value="Subtilisin_Carlsberg-like"/>
</dbReference>
<dbReference type="InterPro" id="IPR036852">
    <property type="entry name" value="Peptidase_S8/S53_dom_sf"/>
</dbReference>